<dbReference type="EMBL" id="JARBHB010000004">
    <property type="protein sequence ID" value="KAJ8885726.1"/>
    <property type="molecule type" value="Genomic_DNA"/>
</dbReference>
<sequence length="885" mass="100072">MEAELLRNHLPQSGSTHRKPHHSMTRRTVARRHPYTFEGGGHRRGGRLRATSSLLADSQRSPAKPRTRICTNVLDDLPLTGHQQGKPQLARRSIAVLGRTISCADINTEYMVFQHHHKVNPHRRRLGDDVSSHDVFEVYSDHRNALFRTLYASSMHGTWPPDAPMATAMSQYSLHVNSMTSLALLCSARPLAICRAADNLVAVLPHHLNSPIPNWNTTSCLFSRKRRICIFSKEYFLVLLTDSCNAVRIRELPYNVWAAVWQFSLQKLIGERRSAALLSRRVFCDEAACSVPYCRFPSTATGYHSRIAMPSYPSRQHVREHVFLSQGDNSEEISPPLPSVKHSESPRLHDFPGNLDLSSRLPPNLLVKHSHCLLTSLKFLRSSTLKSRAPRTNRLKSACVQVSPLSLLRLHDSNALSSSKKPTPLTHLEFEDSDFLLTIPKYSNSVLRLENVLHMQPITAGAAVAERLACSPPPKANGVQSPALSLPDFHMGESCRMMPLVGGFSRGLPFSPHFHSGAAPFSPHSLSSALATSLYMFGSATLKTFSQCTPRQGFAAYFVSTWVLNINAQRRRNILEEELKQGFRIVVITLDRRMNKGLRPVAMSILDKAEEETACIQVELKQYFQKCSFYREQPTTVSGLYPYIAKRIHQVTHPNTNDLNERGTRIRRGGEARCDKWQFWTPEQISRRCVYLATPHFLRFHYFGSASVSIQLARPPPTMASRVRFHQHLISNFRRVVNVEGVCRCPKEFLVFLKFPSPLHSVTSGILYNDTSPEKKIAFSFEVILRILTIWSAYVLFAVRKHDFFVFNDTGRYVPRKARIGLGLLISNAYCPVCIHDKKRQHCAVTLKQVFCSPRLGMAARVTSFSEESGKILRPHQRGDGTHVW</sequence>
<proteinExistence type="predicted"/>
<feature type="compositionally biased region" description="Basic residues" evidence="1">
    <location>
        <begin position="16"/>
        <end position="34"/>
    </location>
</feature>
<feature type="region of interest" description="Disordered" evidence="1">
    <location>
        <begin position="1"/>
        <end position="48"/>
    </location>
</feature>
<keyword evidence="3" id="KW-1185">Reference proteome</keyword>
<reference evidence="2 3" key="1">
    <citation type="submission" date="2023-02" db="EMBL/GenBank/DDBJ databases">
        <title>LHISI_Scaffold_Assembly.</title>
        <authorList>
            <person name="Stuart O.P."/>
            <person name="Cleave R."/>
            <person name="Magrath M.J.L."/>
            <person name="Mikheyev A.S."/>
        </authorList>
    </citation>
    <scope>NUCLEOTIDE SEQUENCE [LARGE SCALE GENOMIC DNA]</scope>
    <source>
        <strain evidence="2">Daus_M_001</strain>
        <tissue evidence="2">Leg muscle</tissue>
    </source>
</reference>
<accession>A0ABQ9HNQ2</accession>
<feature type="region of interest" description="Disordered" evidence="1">
    <location>
        <begin position="328"/>
        <end position="347"/>
    </location>
</feature>
<name>A0ABQ9HNQ2_9NEOP</name>
<gene>
    <name evidence="2" type="ORF">PR048_011924</name>
</gene>
<comment type="caution">
    <text evidence="2">The sequence shown here is derived from an EMBL/GenBank/DDBJ whole genome shotgun (WGS) entry which is preliminary data.</text>
</comment>
<evidence type="ECO:0000313" key="2">
    <source>
        <dbReference type="EMBL" id="KAJ8885726.1"/>
    </source>
</evidence>
<evidence type="ECO:0000256" key="1">
    <source>
        <dbReference type="SAM" id="MobiDB-lite"/>
    </source>
</evidence>
<dbReference type="Proteomes" id="UP001159363">
    <property type="component" value="Chromosome X"/>
</dbReference>
<evidence type="ECO:0000313" key="3">
    <source>
        <dbReference type="Proteomes" id="UP001159363"/>
    </source>
</evidence>
<organism evidence="2 3">
    <name type="scientific">Dryococelus australis</name>
    <dbReference type="NCBI Taxonomy" id="614101"/>
    <lineage>
        <taxon>Eukaryota</taxon>
        <taxon>Metazoa</taxon>
        <taxon>Ecdysozoa</taxon>
        <taxon>Arthropoda</taxon>
        <taxon>Hexapoda</taxon>
        <taxon>Insecta</taxon>
        <taxon>Pterygota</taxon>
        <taxon>Neoptera</taxon>
        <taxon>Polyneoptera</taxon>
        <taxon>Phasmatodea</taxon>
        <taxon>Verophasmatodea</taxon>
        <taxon>Anareolatae</taxon>
        <taxon>Phasmatidae</taxon>
        <taxon>Eurycanthinae</taxon>
        <taxon>Dryococelus</taxon>
    </lineage>
</organism>
<protein>
    <submittedName>
        <fullName evidence="2">Uncharacterized protein</fullName>
    </submittedName>
</protein>